<name>A0A0A8Z213_ARUDO</name>
<accession>A0A0A8Z213</accession>
<proteinExistence type="predicted"/>
<organism evidence="1">
    <name type="scientific">Arundo donax</name>
    <name type="common">Giant reed</name>
    <name type="synonym">Donax arundinaceus</name>
    <dbReference type="NCBI Taxonomy" id="35708"/>
    <lineage>
        <taxon>Eukaryota</taxon>
        <taxon>Viridiplantae</taxon>
        <taxon>Streptophyta</taxon>
        <taxon>Embryophyta</taxon>
        <taxon>Tracheophyta</taxon>
        <taxon>Spermatophyta</taxon>
        <taxon>Magnoliopsida</taxon>
        <taxon>Liliopsida</taxon>
        <taxon>Poales</taxon>
        <taxon>Poaceae</taxon>
        <taxon>PACMAD clade</taxon>
        <taxon>Arundinoideae</taxon>
        <taxon>Arundineae</taxon>
        <taxon>Arundo</taxon>
    </lineage>
</organism>
<reference evidence="1" key="2">
    <citation type="journal article" date="2015" name="Data Brief">
        <title>Shoot transcriptome of the giant reed, Arundo donax.</title>
        <authorList>
            <person name="Barrero R.A."/>
            <person name="Guerrero F.D."/>
            <person name="Moolhuijzen P."/>
            <person name="Goolsby J.A."/>
            <person name="Tidwell J."/>
            <person name="Bellgard S.E."/>
            <person name="Bellgard M.I."/>
        </authorList>
    </citation>
    <scope>NUCLEOTIDE SEQUENCE</scope>
    <source>
        <tissue evidence="1">Shoot tissue taken approximately 20 cm above the soil surface</tissue>
    </source>
</reference>
<reference evidence="1" key="1">
    <citation type="submission" date="2014-09" db="EMBL/GenBank/DDBJ databases">
        <authorList>
            <person name="Magalhaes I.L.F."/>
            <person name="Oliveira U."/>
            <person name="Santos F.R."/>
            <person name="Vidigal T.H.D.A."/>
            <person name="Brescovit A.D."/>
            <person name="Santos A.J."/>
        </authorList>
    </citation>
    <scope>NUCLEOTIDE SEQUENCE</scope>
    <source>
        <tissue evidence="1">Shoot tissue taken approximately 20 cm above the soil surface</tissue>
    </source>
</reference>
<protein>
    <submittedName>
        <fullName evidence="1">Uncharacterized protein</fullName>
    </submittedName>
</protein>
<dbReference type="EMBL" id="GBRH01266192">
    <property type="protein sequence ID" value="JAD31703.1"/>
    <property type="molecule type" value="Transcribed_RNA"/>
</dbReference>
<dbReference type="AlphaFoldDB" id="A0A0A8Z213"/>
<evidence type="ECO:0000313" key="1">
    <source>
        <dbReference type="EMBL" id="JAD31703.1"/>
    </source>
</evidence>
<sequence>MAVKTGLPGQRHAEKACTRWSLPYRSL</sequence>